<evidence type="ECO:0000256" key="4">
    <source>
        <dbReference type="SAM" id="MobiDB-lite"/>
    </source>
</evidence>
<dbReference type="OrthoDB" id="1298402at2759"/>
<dbReference type="STRING" id="49390.A0A068VK45"/>
<comment type="subunit">
    <text evidence="3">Binds to multiple calmodulin (CaM) in the presence of Ca(2+) and CaM-like proteins.</text>
</comment>
<dbReference type="PROSITE" id="PS50096">
    <property type="entry name" value="IQ"/>
    <property type="match status" value="2"/>
</dbReference>
<dbReference type="InterPro" id="IPR000048">
    <property type="entry name" value="IQ_motif_EF-hand-BS"/>
</dbReference>
<protein>
    <submittedName>
        <fullName evidence="6">DH200=94 genomic scaffold, scaffold_2645</fullName>
    </submittedName>
</protein>
<evidence type="ECO:0000259" key="5">
    <source>
        <dbReference type="Pfam" id="PF13178"/>
    </source>
</evidence>
<dbReference type="Proteomes" id="UP000295252">
    <property type="component" value="Unassembled WGS sequence"/>
</dbReference>
<dbReference type="Pfam" id="PF00612">
    <property type="entry name" value="IQ"/>
    <property type="match status" value="2"/>
</dbReference>
<feature type="compositionally biased region" description="Low complexity" evidence="4">
    <location>
        <begin position="307"/>
        <end position="326"/>
    </location>
</feature>
<evidence type="ECO:0000313" key="7">
    <source>
        <dbReference type="Proteomes" id="UP000295252"/>
    </source>
</evidence>
<dbReference type="PANTHER" id="PTHR32295:SF263">
    <property type="entry name" value="DUF4005 DOMAIN-CONTAINING PROTEIN"/>
    <property type="match status" value="1"/>
</dbReference>
<gene>
    <name evidence="6" type="ORF">GSCOC_T00012041001</name>
</gene>
<organism evidence="6 7">
    <name type="scientific">Coffea canephora</name>
    <name type="common">Robusta coffee</name>
    <dbReference type="NCBI Taxonomy" id="49390"/>
    <lineage>
        <taxon>Eukaryota</taxon>
        <taxon>Viridiplantae</taxon>
        <taxon>Streptophyta</taxon>
        <taxon>Embryophyta</taxon>
        <taxon>Tracheophyta</taxon>
        <taxon>Spermatophyta</taxon>
        <taxon>Magnoliopsida</taxon>
        <taxon>eudicotyledons</taxon>
        <taxon>Gunneridae</taxon>
        <taxon>Pentapetalae</taxon>
        <taxon>asterids</taxon>
        <taxon>lamiids</taxon>
        <taxon>Gentianales</taxon>
        <taxon>Rubiaceae</taxon>
        <taxon>Ixoroideae</taxon>
        <taxon>Gardenieae complex</taxon>
        <taxon>Bertiereae - Coffeeae clade</taxon>
        <taxon>Coffeeae</taxon>
        <taxon>Coffea</taxon>
    </lineage>
</organism>
<dbReference type="PhylomeDB" id="A0A068VK45"/>
<dbReference type="Gene3D" id="1.20.5.190">
    <property type="match status" value="1"/>
</dbReference>
<dbReference type="Pfam" id="PF13178">
    <property type="entry name" value="DUF4005"/>
    <property type="match status" value="1"/>
</dbReference>
<keyword evidence="1" id="KW-0112">Calmodulin-binding</keyword>
<dbReference type="SMART" id="SM00015">
    <property type="entry name" value="IQ"/>
    <property type="match status" value="2"/>
</dbReference>
<accession>A0A068VK45</accession>
<dbReference type="InParanoid" id="A0A068VK45"/>
<evidence type="ECO:0000256" key="2">
    <source>
        <dbReference type="ARBA" id="ARBA00024341"/>
    </source>
</evidence>
<proteinExistence type="inferred from homology"/>
<dbReference type="AlphaFoldDB" id="A0A068VK45"/>
<feature type="compositionally biased region" description="Polar residues" evidence="4">
    <location>
        <begin position="327"/>
        <end position="337"/>
    </location>
</feature>
<dbReference type="OMA" id="WFIKLYQ"/>
<dbReference type="EMBL" id="HG741729">
    <property type="protein sequence ID" value="CDP21165.1"/>
    <property type="molecule type" value="Genomic_DNA"/>
</dbReference>
<feature type="region of interest" description="Disordered" evidence="4">
    <location>
        <begin position="297"/>
        <end position="381"/>
    </location>
</feature>
<reference evidence="7" key="1">
    <citation type="journal article" date="2014" name="Science">
        <title>The coffee genome provides insight into the convergent evolution of caffeine biosynthesis.</title>
        <authorList>
            <person name="Denoeud F."/>
            <person name="Carretero-Paulet L."/>
            <person name="Dereeper A."/>
            <person name="Droc G."/>
            <person name="Guyot R."/>
            <person name="Pietrella M."/>
            <person name="Zheng C."/>
            <person name="Alberti A."/>
            <person name="Anthony F."/>
            <person name="Aprea G."/>
            <person name="Aury J.M."/>
            <person name="Bento P."/>
            <person name="Bernard M."/>
            <person name="Bocs S."/>
            <person name="Campa C."/>
            <person name="Cenci A."/>
            <person name="Combes M.C."/>
            <person name="Crouzillat D."/>
            <person name="Da Silva C."/>
            <person name="Daddiego L."/>
            <person name="De Bellis F."/>
            <person name="Dussert S."/>
            <person name="Garsmeur O."/>
            <person name="Gayraud T."/>
            <person name="Guignon V."/>
            <person name="Jahn K."/>
            <person name="Jamilloux V."/>
            <person name="Joet T."/>
            <person name="Labadie K."/>
            <person name="Lan T."/>
            <person name="Leclercq J."/>
            <person name="Lepelley M."/>
            <person name="Leroy T."/>
            <person name="Li L.T."/>
            <person name="Librado P."/>
            <person name="Lopez L."/>
            <person name="Munoz A."/>
            <person name="Noel B."/>
            <person name="Pallavicini A."/>
            <person name="Perrotta G."/>
            <person name="Poncet V."/>
            <person name="Pot D."/>
            <person name="Priyono X."/>
            <person name="Rigoreau M."/>
            <person name="Rouard M."/>
            <person name="Rozas J."/>
            <person name="Tranchant-Dubreuil C."/>
            <person name="VanBuren R."/>
            <person name="Zhang Q."/>
            <person name="Andrade A.C."/>
            <person name="Argout X."/>
            <person name="Bertrand B."/>
            <person name="de Kochko A."/>
            <person name="Graziosi G."/>
            <person name="Henry R.J."/>
            <person name="Jayarama X."/>
            <person name="Ming R."/>
            <person name="Nagai C."/>
            <person name="Rounsley S."/>
            <person name="Sankoff D."/>
            <person name="Giuliano G."/>
            <person name="Albert V.A."/>
            <person name="Wincker P."/>
            <person name="Lashermes P."/>
        </authorList>
    </citation>
    <scope>NUCLEOTIDE SEQUENCE [LARGE SCALE GENOMIC DNA]</scope>
    <source>
        <strain evidence="7">cv. DH200-94</strain>
    </source>
</reference>
<dbReference type="Gramene" id="CDP21165">
    <property type="protein sequence ID" value="CDP21165"/>
    <property type="gene ID" value="GSCOC_T00012041001"/>
</dbReference>
<sequence>MGKAGKWIRNFLLGKREEKDKHKKRVNSVATEVSNLGSPTAILSVTKEKRRWSFKKSTTTEKDTRRNLSFDSISTPHLGKQALEEHEIEQIRFKAILVATSKQVNGTMPVVTTPVSQAIGPLKDAAAIKIQAAFRSYLARKALCALRGLVKLQALVRGHLVRKQTTAVLRSMHALMTIQVRARYGRVRMVEARAEIATKRSGHGESARNSTVRPFLDYFLTFPLDDHPSGSAFCRICSSTQILRSNLQDFLFSIELLYVSSDRKDVNAHETRPLDYSQAERKELGVITTYHSGRFPINIQEDQPDQTCCSPSTTVTETSSTNLSTTKQIKLQASTAPLSHENRGYMSNTASSKAKARSHSEPKQRPKKWRPVQKNKQSTSVQGVNVVPEVQEQCTPSPSEFNEQENQIPWFIKLYRSAKQVNGSHADHSSVANCNSNFEKTLNPFEACSRYLANTSRG</sequence>
<evidence type="ECO:0000256" key="1">
    <source>
        <dbReference type="ARBA" id="ARBA00022860"/>
    </source>
</evidence>
<keyword evidence="7" id="KW-1185">Reference proteome</keyword>
<evidence type="ECO:0000256" key="3">
    <source>
        <dbReference type="ARBA" id="ARBA00024378"/>
    </source>
</evidence>
<dbReference type="InterPro" id="IPR025064">
    <property type="entry name" value="DUF4005"/>
</dbReference>
<feature type="domain" description="DUF4005" evidence="5">
    <location>
        <begin position="333"/>
        <end position="378"/>
    </location>
</feature>
<dbReference type="CDD" id="cd23767">
    <property type="entry name" value="IQCD"/>
    <property type="match status" value="1"/>
</dbReference>
<comment type="similarity">
    <text evidence="2">Belongs to the IQD family.</text>
</comment>
<dbReference type="PANTHER" id="PTHR32295">
    <property type="entry name" value="IQ-DOMAIN 5-RELATED"/>
    <property type="match status" value="1"/>
</dbReference>
<dbReference type="GO" id="GO:0005516">
    <property type="term" value="F:calmodulin binding"/>
    <property type="evidence" value="ECO:0007669"/>
    <property type="project" value="UniProtKB-KW"/>
</dbReference>
<name>A0A068VK45_COFCA</name>
<evidence type="ECO:0000313" key="6">
    <source>
        <dbReference type="EMBL" id="CDP21165.1"/>
    </source>
</evidence>